<dbReference type="PRINTS" id="PR00146">
    <property type="entry name" value="DHPICSNTHASE"/>
</dbReference>
<keyword evidence="9" id="KW-0456">Lyase</keyword>
<dbReference type="PANTHER" id="PTHR12128">
    <property type="entry name" value="DIHYDRODIPICOLINATE SYNTHASE"/>
    <property type="match status" value="1"/>
</dbReference>
<keyword evidence="6" id="KW-0028">Amino-acid biosynthesis</keyword>
<evidence type="ECO:0000256" key="9">
    <source>
        <dbReference type="ARBA" id="ARBA00023239"/>
    </source>
</evidence>
<dbReference type="InterPro" id="IPR020625">
    <property type="entry name" value="Schiff_base-form_aldolases_AS"/>
</dbReference>
<accession>A0A8J2T030</accession>
<evidence type="ECO:0000256" key="2">
    <source>
        <dbReference type="ARBA" id="ARBA00005120"/>
    </source>
</evidence>
<dbReference type="EC" id="4.3.3.7" evidence="4"/>
<dbReference type="UniPathway" id="UPA00034">
    <property type="reaction ID" value="UER00017"/>
</dbReference>
<keyword evidence="8" id="KW-0457">Lysine biosynthesis</keyword>
<keyword evidence="13" id="KW-1185">Reference proteome</keyword>
<dbReference type="PANTHER" id="PTHR12128:SF66">
    <property type="entry name" value="4-HYDROXY-2-OXOGLUTARATE ALDOLASE, MITOCHONDRIAL"/>
    <property type="match status" value="1"/>
</dbReference>
<dbReference type="PROSITE" id="PS00665">
    <property type="entry name" value="DHDPS_1"/>
    <property type="match status" value="1"/>
</dbReference>
<dbReference type="CDD" id="cd00950">
    <property type="entry name" value="DHDPS"/>
    <property type="match status" value="1"/>
</dbReference>
<evidence type="ECO:0000313" key="13">
    <source>
        <dbReference type="Proteomes" id="UP000789595"/>
    </source>
</evidence>
<dbReference type="OrthoDB" id="191315at2759"/>
<dbReference type="EMBL" id="CAKKNE010000006">
    <property type="protein sequence ID" value="CAH0379386.1"/>
    <property type="molecule type" value="Genomic_DNA"/>
</dbReference>
<dbReference type="GO" id="GO:0008840">
    <property type="term" value="F:4-hydroxy-tetrahydrodipicolinate synthase activity"/>
    <property type="evidence" value="ECO:0007669"/>
    <property type="project" value="UniProtKB-EC"/>
</dbReference>
<dbReference type="Pfam" id="PF00701">
    <property type="entry name" value="DHDPS"/>
    <property type="match status" value="1"/>
</dbReference>
<name>A0A8J2T030_9STRA</name>
<evidence type="ECO:0000256" key="6">
    <source>
        <dbReference type="ARBA" id="ARBA00022605"/>
    </source>
</evidence>
<evidence type="ECO:0000256" key="10">
    <source>
        <dbReference type="ARBA" id="ARBA00023270"/>
    </source>
</evidence>
<dbReference type="Gene3D" id="3.20.20.70">
    <property type="entry name" value="Aldolase class I"/>
    <property type="match status" value="1"/>
</dbReference>
<evidence type="ECO:0000256" key="3">
    <source>
        <dbReference type="ARBA" id="ARBA00007592"/>
    </source>
</evidence>
<evidence type="ECO:0000256" key="5">
    <source>
        <dbReference type="ARBA" id="ARBA00022490"/>
    </source>
</evidence>
<comment type="catalytic activity">
    <reaction evidence="11">
        <text>L-aspartate 4-semialdehyde + pyruvate = (2S,4S)-4-hydroxy-2,3,4,5-tetrahydrodipicolinate + H2O + H(+)</text>
        <dbReference type="Rhea" id="RHEA:34171"/>
        <dbReference type="ChEBI" id="CHEBI:15361"/>
        <dbReference type="ChEBI" id="CHEBI:15377"/>
        <dbReference type="ChEBI" id="CHEBI:15378"/>
        <dbReference type="ChEBI" id="CHEBI:67139"/>
        <dbReference type="ChEBI" id="CHEBI:537519"/>
        <dbReference type="EC" id="4.3.3.7"/>
    </reaction>
</comment>
<comment type="similarity">
    <text evidence="3">Belongs to the DapA family.</text>
</comment>
<proteinExistence type="inferred from homology"/>
<comment type="function">
    <text evidence="1">Catalyzes the condensation of (S)-aspartate-beta-semialdehyde [(S)-ASA] and pyruvate to 4-hydroxy-tetrahydrodipicolinate (HTPA).</text>
</comment>
<dbReference type="SUPFAM" id="SSF51569">
    <property type="entry name" value="Aldolase"/>
    <property type="match status" value="1"/>
</dbReference>
<dbReference type="InterPro" id="IPR005263">
    <property type="entry name" value="DapA"/>
</dbReference>
<dbReference type="HAMAP" id="MF_00418">
    <property type="entry name" value="DapA"/>
    <property type="match status" value="1"/>
</dbReference>
<dbReference type="AlphaFoldDB" id="A0A8J2T030"/>
<dbReference type="PROSITE" id="PS00666">
    <property type="entry name" value="DHDPS_2"/>
    <property type="match status" value="1"/>
</dbReference>
<feature type="non-terminal residue" evidence="12">
    <location>
        <position position="1"/>
    </location>
</feature>
<evidence type="ECO:0000256" key="4">
    <source>
        <dbReference type="ARBA" id="ARBA00012086"/>
    </source>
</evidence>
<comment type="pathway">
    <text evidence="2">Amino-acid biosynthesis; L-lysine biosynthesis via DAP pathway; (S)-tetrahydrodipicolinate from L-aspartate: step 3/4.</text>
</comment>
<evidence type="ECO:0000256" key="7">
    <source>
        <dbReference type="ARBA" id="ARBA00022915"/>
    </source>
</evidence>
<evidence type="ECO:0000313" key="12">
    <source>
        <dbReference type="EMBL" id="CAH0379386.1"/>
    </source>
</evidence>
<evidence type="ECO:0000256" key="8">
    <source>
        <dbReference type="ARBA" id="ARBA00023154"/>
    </source>
</evidence>
<gene>
    <name evidence="12" type="ORF">PECAL_6P10050</name>
</gene>
<dbReference type="InterPro" id="IPR020624">
    <property type="entry name" value="Schiff_base-form_aldolases_CS"/>
</dbReference>
<dbReference type="GO" id="GO:0019877">
    <property type="term" value="P:diaminopimelate biosynthetic process"/>
    <property type="evidence" value="ECO:0007669"/>
    <property type="project" value="UniProtKB-KW"/>
</dbReference>
<evidence type="ECO:0000256" key="1">
    <source>
        <dbReference type="ARBA" id="ARBA00003294"/>
    </source>
</evidence>
<comment type="caution">
    <text evidence="12">The sequence shown here is derived from an EMBL/GenBank/DDBJ whole genome shotgun (WGS) entry which is preliminary data.</text>
</comment>
<organism evidence="12 13">
    <name type="scientific">Pelagomonas calceolata</name>
    <dbReference type="NCBI Taxonomy" id="35677"/>
    <lineage>
        <taxon>Eukaryota</taxon>
        <taxon>Sar</taxon>
        <taxon>Stramenopiles</taxon>
        <taxon>Ochrophyta</taxon>
        <taxon>Pelagophyceae</taxon>
        <taxon>Pelagomonadales</taxon>
        <taxon>Pelagomonadaceae</taxon>
        <taxon>Pelagomonas</taxon>
    </lineage>
</organism>
<dbReference type="NCBIfam" id="TIGR00674">
    <property type="entry name" value="dapA"/>
    <property type="match status" value="1"/>
</dbReference>
<keyword evidence="10" id="KW-0704">Schiff base</keyword>
<dbReference type="InterPro" id="IPR013785">
    <property type="entry name" value="Aldolase_TIM"/>
</dbReference>
<dbReference type="GO" id="GO:0009089">
    <property type="term" value="P:lysine biosynthetic process via diaminopimelate"/>
    <property type="evidence" value="ECO:0007669"/>
    <property type="project" value="UniProtKB-UniPathway"/>
</dbReference>
<dbReference type="InterPro" id="IPR002220">
    <property type="entry name" value="DapA-like"/>
</dbReference>
<dbReference type="SMART" id="SM01130">
    <property type="entry name" value="DHDPS"/>
    <property type="match status" value="1"/>
</dbReference>
<sequence length="381" mass="39608">RSPRGPRALPIERGTAVAGPNYESVLEQIAMRGGRLIMLWPGVVAAAVQLGRGSYVALVTPMDAANAVDYGALRNLLEWHVASGTDGVVALGTTGEASTLDAAERDRVLETCVDACRGRVPVVAGTGAIDTRAVVAMGRRAKALGADGTLVVTPYYVKPPQRALEAHFLAVAEAVDLPMVLYNVPGRTGVDLLPETVARLAAHPNVRGIKEATGDNGRVAALRDACGGDLLLYSGEDAMGREFVELGGDGVISVTANVAPAAMARMLRAPAGAAARAIDDSLRPLHEKLFCQANPIPVKYALHRARPRGNQVHGAFVLISARWRGHVGSSPLDGAPDTPVDFHAGARGLATGIRPPLAPLEAEFHADIDAALAAADAVAVK</sequence>
<reference evidence="12" key="1">
    <citation type="submission" date="2021-11" db="EMBL/GenBank/DDBJ databases">
        <authorList>
            <consortium name="Genoscope - CEA"/>
            <person name="William W."/>
        </authorList>
    </citation>
    <scope>NUCLEOTIDE SEQUENCE</scope>
</reference>
<protein>
    <recommendedName>
        <fullName evidence="4">4-hydroxy-tetrahydrodipicolinate synthase</fullName>
        <ecNumber evidence="4">4.3.3.7</ecNumber>
    </recommendedName>
</protein>
<evidence type="ECO:0000256" key="11">
    <source>
        <dbReference type="ARBA" id="ARBA00047836"/>
    </source>
</evidence>
<keyword evidence="5" id="KW-0963">Cytoplasm</keyword>
<dbReference type="Proteomes" id="UP000789595">
    <property type="component" value="Unassembled WGS sequence"/>
</dbReference>
<keyword evidence="7" id="KW-0220">Diaminopimelate biosynthesis</keyword>